<dbReference type="EMBL" id="ANMG01000015">
    <property type="protein sequence ID" value="EMD28284.1"/>
    <property type="molecule type" value="Genomic_DNA"/>
</dbReference>
<evidence type="ECO:0000313" key="4">
    <source>
        <dbReference type="Proteomes" id="UP000188551"/>
    </source>
</evidence>
<comment type="caution">
    <text evidence="1">The sequence shown here is derived from an EMBL/GenBank/DDBJ whole genome shotgun (WGS) entry which is preliminary data.</text>
</comment>
<dbReference type="AlphaFoldDB" id="M2NZZ0"/>
<keyword evidence="4" id="KW-1185">Reference proteome</keyword>
<reference evidence="2 4" key="2">
    <citation type="submission" date="2017-02" db="EMBL/GenBank/DDBJ databases">
        <title>Amycolatopsis azurea DSM 43854 draft genome.</title>
        <authorList>
            <person name="Mayilraj S."/>
        </authorList>
    </citation>
    <scope>NUCLEOTIDE SEQUENCE [LARGE SCALE GENOMIC DNA]</scope>
    <source>
        <strain evidence="2 4">DSM 43854</strain>
    </source>
</reference>
<organism evidence="1 3">
    <name type="scientific">Amycolatopsis azurea DSM 43854</name>
    <dbReference type="NCBI Taxonomy" id="1238180"/>
    <lineage>
        <taxon>Bacteria</taxon>
        <taxon>Bacillati</taxon>
        <taxon>Actinomycetota</taxon>
        <taxon>Actinomycetes</taxon>
        <taxon>Pseudonocardiales</taxon>
        <taxon>Pseudonocardiaceae</taxon>
        <taxon>Amycolatopsis</taxon>
    </lineage>
</organism>
<dbReference type="Proteomes" id="UP000014137">
    <property type="component" value="Unassembled WGS sequence"/>
</dbReference>
<gene>
    <name evidence="2" type="ORF">B0293_41480</name>
    <name evidence="1" type="ORF">C791_1283</name>
</gene>
<dbReference type="Proteomes" id="UP000188551">
    <property type="component" value="Unassembled WGS sequence"/>
</dbReference>
<evidence type="ECO:0008006" key="5">
    <source>
        <dbReference type="Google" id="ProtNLM"/>
    </source>
</evidence>
<dbReference type="EMBL" id="MUXN01000037">
    <property type="protein sequence ID" value="OOC00793.1"/>
    <property type="molecule type" value="Genomic_DNA"/>
</dbReference>
<evidence type="ECO:0000313" key="3">
    <source>
        <dbReference type="Proteomes" id="UP000014137"/>
    </source>
</evidence>
<sequence length="62" mass="6345">MPPRSDSPPSSDVVAQALKVLVSQGLAGQAAHATLRTMARERGLSVTCCAALIVSALDGRVN</sequence>
<accession>M2NZZ0</accession>
<dbReference type="RefSeq" id="WP_005154019.1">
    <property type="nucleotide sequence ID" value="NZ_ANMG01000015.1"/>
</dbReference>
<evidence type="ECO:0000313" key="2">
    <source>
        <dbReference type="EMBL" id="OOC00793.1"/>
    </source>
</evidence>
<dbReference type="OrthoDB" id="3630707at2"/>
<dbReference type="PATRIC" id="fig|1238180.3.peg.2025"/>
<reference evidence="1 3" key="1">
    <citation type="submission" date="2012-10" db="EMBL/GenBank/DDBJ databases">
        <title>Genome assembly of Amycolatopsis azurea DSM 43854.</title>
        <authorList>
            <person name="Khatri I."/>
            <person name="Kaur I."/>
            <person name="Subramanian S."/>
            <person name="Mayilraj S."/>
        </authorList>
    </citation>
    <scope>NUCLEOTIDE SEQUENCE [LARGE SCALE GENOMIC DNA]</scope>
    <source>
        <strain evidence="1 3">DSM 43854</strain>
    </source>
</reference>
<name>M2NZZ0_9PSEU</name>
<protein>
    <recommendedName>
        <fullName evidence="5">ANTAR domain-containing protein</fullName>
    </recommendedName>
</protein>
<evidence type="ECO:0000313" key="1">
    <source>
        <dbReference type="EMBL" id="EMD28284.1"/>
    </source>
</evidence>
<proteinExistence type="predicted"/>